<name>A0A6L2M8Y8_TANCI</name>
<evidence type="ECO:0000256" key="2">
    <source>
        <dbReference type="ARBA" id="ARBA00022853"/>
    </source>
</evidence>
<accession>A0A6L2M8Y8</accession>
<reference evidence="3" key="1">
    <citation type="journal article" date="2019" name="Sci. Rep.">
        <title>Draft genome of Tanacetum cinerariifolium, the natural source of mosquito coil.</title>
        <authorList>
            <person name="Yamashiro T."/>
            <person name="Shiraishi A."/>
            <person name="Satake H."/>
            <person name="Nakayama K."/>
        </authorList>
    </citation>
    <scope>NUCLEOTIDE SEQUENCE</scope>
</reference>
<dbReference type="InterPro" id="IPR037138">
    <property type="entry name" value="His_deacetylse_dom_sf"/>
</dbReference>
<dbReference type="AlphaFoldDB" id="A0A6L2M8Y8"/>
<keyword evidence="2" id="KW-0156">Chromatin regulator</keyword>
<protein>
    <submittedName>
        <fullName evidence="3">Histone deacetylase 5</fullName>
    </submittedName>
</protein>
<dbReference type="EMBL" id="BKCJ010006111">
    <property type="protein sequence ID" value="GEU70431.1"/>
    <property type="molecule type" value="Genomic_DNA"/>
</dbReference>
<gene>
    <name evidence="3" type="ORF">Tci_042409</name>
</gene>
<keyword evidence="1" id="KW-0678">Repressor</keyword>
<dbReference type="InterPro" id="IPR023696">
    <property type="entry name" value="Ureohydrolase_dom_sf"/>
</dbReference>
<comment type="caution">
    <text evidence="3">The sequence shown here is derived from an EMBL/GenBank/DDBJ whole genome shotgun (WGS) entry which is preliminary data.</text>
</comment>
<evidence type="ECO:0000256" key="1">
    <source>
        <dbReference type="ARBA" id="ARBA00022491"/>
    </source>
</evidence>
<organism evidence="3">
    <name type="scientific">Tanacetum cinerariifolium</name>
    <name type="common">Dalmatian daisy</name>
    <name type="synonym">Chrysanthemum cinerariifolium</name>
    <dbReference type="NCBI Taxonomy" id="118510"/>
    <lineage>
        <taxon>Eukaryota</taxon>
        <taxon>Viridiplantae</taxon>
        <taxon>Streptophyta</taxon>
        <taxon>Embryophyta</taxon>
        <taxon>Tracheophyta</taxon>
        <taxon>Spermatophyta</taxon>
        <taxon>Magnoliopsida</taxon>
        <taxon>eudicotyledons</taxon>
        <taxon>Gunneridae</taxon>
        <taxon>Pentapetalae</taxon>
        <taxon>asterids</taxon>
        <taxon>campanulids</taxon>
        <taxon>Asterales</taxon>
        <taxon>Asteraceae</taxon>
        <taxon>Asteroideae</taxon>
        <taxon>Anthemideae</taxon>
        <taxon>Anthemidinae</taxon>
        <taxon>Tanacetum</taxon>
    </lineage>
</organism>
<dbReference type="GO" id="GO:0006325">
    <property type="term" value="P:chromatin organization"/>
    <property type="evidence" value="ECO:0007669"/>
    <property type="project" value="UniProtKB-KW"/>
</dbReference>
<sequence>MLQPAIGDPLGGYRITPNGFAVLLKKLMEFSSGKIIMALERGYNLESLENSILACDGTCVDGFDQDYAGALWDVFLRKDTPKLEA</sequence>
<dbReference type="SUPFAM" id="SSF52768">
    <property type="entry name" value="Arginase/deacetylase"/>
    <property type="match status" value="1"/>
</dbReference>
<proteinExistence type="predicted"/>
<evidence type="ECO:0000313" key="3">
    <source>
        <dbReference type="EMBL" id="GEU70431.1"/>
    </source>
</evidence>
<dbReference type="Gene3D" id="3.40.800.20">
    <property type="entry name" value="Histone deacetylase domain"/>
    <property type="match status" value="1"/>
</dbReference>